<accession>A3DLA8</accession>
<dbReference type="EMBL" id="CP000575">
    <property type="protein sequence ID" value="ABN69418.1"/>
    <property type="molecule type" value="Genomic_DNA"/>
</dbReference>
<dbReference type="KEGG" id="smr:Smar_0305"/>
<organism evidence="2 3">
    <name type="scientific">Staphylothermus marinus (strain ATCC 43588 / DSM 3639 / JCM 9404 / F1)</name>
    <dbReference type="NCBI Taxonomy" id="399550"/>
    <lineage>
        <taxon>Archaea</taxon>
        <taxon>Thermoproteota</taxon>
        <taxon>Thermoprotei</taxon>
        <taxon>Desulfurococcales</taxon>
        <taxon>Desulfurococcaceae</taxon>
        <taxon>Staphylothermus</taxon>
    </lineage>
</organism>
<evidence type="ECO:0000313" key="2">
    <source>
        <dbReference type="EMBL" id="ABN69418.1"/>
    </source>
</evidence>
<dbReference type="HOGENOM" id="CLU_2165374_0_0_2"/>
<keyword evidence="1" id="KW-1133">Transmembrane helix</keyword>
<proteinExistence type="predicted"/>
<reference evidence="3" key="1">
    <citation type="journal article" date="2009" name="BMC Genomics">
        <title>The complete genome sequence of Staphylothermus marinus reveals differences in sulfur metabolism among heterotrophic Crenarchaeota.</title>
        <authorList>
            <person name="Anderson I.J."/>
            <person name="Dharmarajan L."/>
            <person name="Rodriguez J."/>
            <person name="Hooper S."/>
            <person name="Porat I."/>
            <person name="Ulrich L.E."/>
            <person name="Elkins J.G."/>
            <person name="Mavromatis K."/>
            <person name="Sun H."/>
            <person name="Land M."/>
            <person name="Lapidus A."/>
            <person name="Lucas S."/>
            <person name="Barry K."/>
            <person name="Huber H."/>
            <person name="Zhulin I.B."/>
            <person name="Whitman W.B."/>
            <person name="Mukhopadhyay B."/>
            <person name="Woese C."/>
            <person name="Bristow J."/>
            <person name="Kyrpides N."/>
        </authorList>
    </citation>
    <scope>NUCLEOTIDE SEQUENCE [LARGE SCALE GENOMIC DNA]</scope>
    <source>
        <strain evidence="3">ATCC 43588 / DSM 3639 / JCM 9404 / F1</strain>
    </source>
</reference>
<dbReference type="GeneID" id="4906967"/>
<keyword evidence="3" id="KW-1185">Reference proteome</keyword>
<sequence>MISLYLFIREYNIVLLVRVKLGLLKNNLNNKRDQAKTDLTSLINNVKQSLSSEHQEILSKLENLTHSTSKLSTEVNKNKQATTATNMGVAGTSLGAVALAAALFTLFKKK</sequence>
<dbReference type="Proteomes" id="UP000000254">
    <property type="component" value="Chromosome"/>
</dbReference>
<name>A3DLA8_STAMF</name>
<protein>
    <submittedName>
        <fullName evidence="2">Uncharacterized protein</fullName>
    </submittedName>
</protein>
<gene>
    <name evidence="2" type="ordered locus">Smar_0305</name>
</gene>
<evidence type="ECO:0000256" key="1">
    <source>
        <dbReference type="SAM" id="Phobius"/>
    </source>
</evidence>
<keyword evidence="1" id="KW-0812">Transmembrane</keyword>
<reference evidence="2 3" key="2">
    <citation type="journal article" date="2009" name="Stand. Genomic Sci.">
        <title>Complete genome sequence of Staphylothermus marinus Stetter and Fiala 1986 type strain F1.</title>
        <authorList>
            <person name="Anderson I.J."/>
            <person name="Sun H."/>
            <person name="Lapidus A."/>
            <person name="Copeland A."/>
            <person name="Glavina Del Rio T."/>
            <person name="Tice H."/>
            <person name="Dalin E."/>
            <person name="Lucas S."/>
            <person name="Barry K."/>
            <person name="Land M."/>
            <person name="Richardson P."/>
            <person name="Huber H."/>
            <person name="Kyrpides N.C."/>
        </authorList>
    </citation>
    <scope>NUCLEOTIDE SEQUENCE [LARGE SCALE GENOMIC DNA]</scope>
    <source>
        <strain evidence="3">ATCC 43588 / DSM 3639 / JCM 9404 / F1</strain>
    </source>
</reference>
<dbReference type="AlphaFoldDB" id="A3DLA8"/>
<dbReference type="RefSeq" id="WP_011838609.1">
    <property type="nucleotide sequence ID" value="NC_009033.1"/>
</dbReference>
<feature type="transmembrane region" description="Helical" evidence="1">
    <location>
        <begin position="87"/>
        <end position="107"/>
    </location>
</feature>
<keyword evidence="1" id="KW-0472">Membrane</keyword>
<evidence type="ECO:0000313" key="3">
    <source>
        <dbReference type="Proteomes" id="UP000000254"/>
    </source>
</evidence>